<dbReference type="Pfam" id="PF08641">
    <property type="entry name" value="Mis14"/>
    <property type="match status" value="1"/>
</dbReference>
<dbReference type="AlphaFoldDB" id="A0AAF0F131"/>
<organism evidence="2 3">
    <name type="scientific">Malassezia japonica</name>
    <dbReference type="NCBI Taxonomy" id="223818"/>
    <lineage>
        <taxon>Eukaryota</taxon>
        <taxon>Fungi</taxon>
        <taxon>Dikarya</taxon>
        <taxon>Basidiomycota</taxon>
        <taxon>Ustilaginomycotina</taxon>
        <taxon>Malasseziomycetes</taxon>
        <taxon>Malasseziales</taxon>
        <taxon>Malasseziaceae</taxon>
        <taxon>Malassezia</taxon>
    </lineage>
</organism>
<keyword evidence="1" id="KW-0175">Coiled coil</keyword>
<name>A0AAF0F131_9BASI</name>
<evidence type="ECO:0000313" key="2">
    <source>
        <dbReference type="EMBL" id="WFD40818.1"/>
    </source>
</evidence>
<dbReference type="GO" id="GO:0000776">
    <property type="term" value="C:kinetochore"/>
    <property type="evidence" value="ECO:0007669"/>
    <property type="project" value="InterPro"/>
</dbReference>
<dbReference type="GeneID" id="85227458"/>
<evidence type="ECO:0000256" key="1">
    <source>
        <dbReference type="SAM" id="Coils"/>
    </source>
</evidence>
<evidence type="ECO:0000313" key="3">
    <source>
        <dbReference type="Proteomes" id="UP001217754"/>
    </source>
</evidence>
<protein>
    <submittedName>
        <fullName evidence="2">Uncharacterized protein</fullName>
    </submittedName>
</protein>
<accession>A0AAF0F131</accession>
<reference evidence="2" key="1">
    <citation type="submission" date="2023-03" db="EMBL/GenBank/DDBJ databases">
        <title>Mating type loci evolution in Malassezia.</title>
        <authorList>
            <person name="Coelho M.A."/>
        </authorList>
    </citation>
    <scope>NUCLEOTIDE SEQUENCE</scope>
    <source>
        <strain evidence="2">CBS 9431</strain>
    </source>
</reference>
<gene>
    <name evidence="2" type="ORF">MJAP1_003807</name>
</gene>
<proteinExistence type="predicted"/>
<dbReference type="InterPro" id="IPR013950">
    <property type="entry name" value="Mis14/Nsl1"/>
</dbReference>
<dbReference type="GO" id="GO:0000070">
    <property type="term" value="P:mitotic sister chromatid segregation"/>
    <property type="evidence" value="ECO:0007669"/>
    <property type="project" value="InterPro"/>
</dbReference>
<feature type="coiled-coil region" evidence="1">
    <location>
        <begin position="91"/>
        <end position="118"/>
    </location>
</feature>
<dbReference type="EMBL" id="CP119965">
    <property type="protein sequence ID" value="WFD40818.1"/>
    <property type="molecule type" value="Genomic_DNA"/>
</dbReference>
<dbReference type="RefSeq" id="XP_060123715.1">
    <property type="nucleotide sequence ID" value="XM_060267732.1"/>
</dbReference>
<sequence>MPKELPKVDLEHPSDLDYIINAVRKYALDAGKERLRARGLHGAASSLEDTLEHAVERWVYAARTRLMHNVLINGMTFSEYSKQAAATEPFDEALANKVDTLAEEVDELAERVVSCRKAIPTAYAQAVQRRSEALGTLADAREERRQRRLRTAKPRARFPALAKGEPLSVDLEAKGRSEDALRTVYTQLEQLRVLRDFVL</sequence>
<keyword evidence="3" id="KW-1185">Reference proteome</keyword>
<dbReference type="Proteomes" id="UP001217754">
    <property type="component" value="Chromosome 8"/>
</dbReference>